<organism evidence="3 4">
    <name type="scientific">Paenibacillus soyae</name>
    <dbReference type="NCBI Taxonomy" id="2969249"/>
    <lineage>
        <taxon>Bacteria</taxon>
        <taxon>Bacillati</taxon>
        <taxon>Bacillota</taxon>
        <taxon>Bacilli</taxon>
        <taxon>Bacillales</taxon>
        <taxon>Paenibacillaceae</taxon>
        <taxon>Paenibacillus</taxon>
    </lineage>
</organism>
<protein>
    <submittedName>
        <fullName evidence="3">SDR family oxidoreductase</fullName>
    </submittedName>
</protein>
<dbReference type="InterPro" id="IPR020904">
    <property type="entry name" value="Sc_DH/Rdtase_CS"/>
</dbReference>
<reference evidence="3" key="1">
    <citation type="submission" date="2022-08" db="EMBL/GenBank/DDBJ databases">
        <title>The genomic sequence of strain Paenibacillus sp. SCIV0701.</title>
        <authorList>
            <person name="Zhao H."/>
        </authorList>
    </citation>
    <scope>NUCLEOTIDE SEQUENCE</scope>
    <source>
        <strain evidence="3">SCIV0701</strain>
    </source>
</reference>
<proteinExistence type="inferred from homology"/>
<name>A0A9X2MNS6_9BACL</name>
<sequence>MKLQNKVAVVTGAASGMGKEIAILFAAEGAKVVVSDLNVEAAGKVVEDIQAKGGTALAVAANVAKEEDVQNLIDSAVKEYGTLDILINNAGIMDNFVPAGDLTDELWERVFAVNTTGPMRTIRKSLPIFLEKKSGVIVNIASAGGLYGSRAGAAYTSAKHAVVGLTKNVGFQYANEGIRCNAIAPGGVKTNIATSLTSPNPFGAGRAMAGMNLNPRTGEPEEVAKVALFLASDDASFVNGTVITADAGWTAY</sequence>
<dbReference type="PRINTS" id="PR00081">
    <property type="entry name" value="GDHRDH"/>
</dbReference>
<dbReference type="FunFam" id="3.40.50.720:FF:000084">
    <property type="entry name" value="Short-chain dehydrogenase reductase"/>
    <property type="match status" value="1"/>
</dbReference>
<dbReference type="PANTHER" id="PTHR24321">
    <property type="entry name" value="DEHYDROGENASES, SHORT CHAIN"/>
    <property type="match status" value="1"/>
</dbReference>
<dbReference type="EMBL" id="JANIPJ010000011">
    <property type="protein sequence ID" value="MCR2805378.1"/>
    <property type="molecule type" value="Genomic_DNA"/>
</dbReference>
<dbReference type="Gene3D" id="3.40.50.720">
    <property type="entry name" value="NAD(P)-binding Rossmann-like Domain"/>
    <property type="match status" value="1"/>
</dbReference>
<accession>A0A9X2MNS6</accession>
<dbReference type="NCBIfam" id="NF005559">
    <property type="entry name" value="PRK07231.1"/>
    <property type="match status" value="1"/>
</dbReference>
<gene>
    <name evidence="3" type="ORF">NQZ67_15940</name>
</gene>
<keyword evidence="4" id="KW-1185">Reference proteome</keyword>
<evidence type="ECO:0000256" key="1">
    <source>
        <dbReference type="ARBA" id="ARBA00006484"/>
    </source>
</evidence>
<dbReference type="PRINTS" id="PR00080">
    <property type="entry name" value="SDRFAMILY"/>
</dbReference>
<comment type="similarity">
    <text evidence="1">Belongs to the short-chain dehydrogenases/reductases (SDR) family.</text>
</comment>
<keyword evidence="2" id="KW-0560">Oxidoreductase</keyword>
<dbReference type="CDD" id="cd05233">
    <property type="entry name" value="SDR_c"/>
    <property type="match status" value="1"/>
</dbReference>
<dbReference type="RefSeq" id="WP_257447723.1">
    <property type="nucleotide sequence ID" value="NZ_JANIPJ010000011.1"/>
</dbReference>
<dbReference type="PANTHER" id="PTHR24321:SF8">
    <property type="entry name" value="ESTRADIOL 17-BETA-DEHYDROGENASE 8-RELATED"/>
    <property type="match status" value="1"/>
</dbReference>
<comment type="caution">
    <text evidence="3">The sequence shown here is derived from an EMBL/GenBank/DDBJ whole genome shotgun (WGS) entry which is preliminary data.</text>
</comment>
<evidence type="ECO:0000256" key="2">
    <source>
        <dbReference type="ARBA" id="ARBA00023002"/>
    </source>
</evidence>
<dbReference type="GO" id="GO:0016491">
    <property type="term" value="F:oxidoreductase activity"/>
    <property type="evidence" value="ECO:0007669"/>
    <property type="project" value="UniProtKB-KW"/>
</dbReference>
<dbReference type="InterPro" id="IPR002347">
    <property type="entry name" value="SDR_fam"/>
</dbReference>
<dbReference type="PROSITE" id="PS00061">
    <property type="entry name" value="ADH_SHORT"/>
    <property type="match status" value="1"/>
</dbReference>
<dbReference type="GO" id="GO:0008206">
    <property type="term" value="P:bile acid metabolic process"/>
    <property type="evidence" value="ECO:0007669"/>
    <property type="project" value="UniProtKB-ARBA"/>
</dbReference>
<dbReference type="InterPro" id="IPR036291">
    <property type="entry name" value="NAD(P)-bd_dom_sf"/>
</dbReference>
<evidence type="ECO:0000313" key="4">
    <source>
        <dbReference type="Proteomes" id="UP001141950"/>
    </source>
</evidence>
<dbReference type="SUPFAM" id="SSF51735">
    <property type="entry name" value="NAD(P)-binding Rossmann-fold domains"/>
    <property type="match status" value="1"/>
</dbReference>
<evidence type="ECO:0000313" key="3">
    <source>
        <dbReference type="EMBL" id="MCR2805378.1"/>
    </source>
</evidence>
<dbReference type="AlphaFoldDB" id="A0A9X2MNS6"/>
<dbReference type="Proteomes" id="UP001141950">
    <property type="component" value="Unassembled WGS sequence"/>
</dbReference>
<dbReference type="Pfam" id="PF13561">
    <property type="entry name" value="adh_short_C2"/>
    <property type="match status" value="1"/>
</dbReference>